<reference evidence="2" key="1">
    <citation type="submission" date="2017-05" db="EMBL/GenBank/DDBJ databases">
        <authorList>
            <person name="Macchi M."/>
            <person name="Festa S."/>
            <person name="Coppotelli B.M."/>
            <person name="Morelli I.S."/>
        </authorList>
    </citation>
    <scope>NUCLEOTIDE SEQUENCE [LARGE SCALE GENOMIC DNA]</scope>
    <source>
        <strain evidence="2">I</strain>
    </source>
</reference>
<gene>
    <name evidence="1" type="ORF">BWR60_12970</name>
</gene>
<keyword evidence="2" id="KW-1185">Reference proteome</keyword>
<dbReference type="Proteomes" id="UP000196655">
    <property type="component" value="Unassembled WGS sequence"/>
</dbReference>
<proteinExistence type="predicted"/>
<protein>
    <submittedName>
        <fullName evidence="1">Uncharacterized protein</fullName>
    </submittedName>
</protein>
<dbReference type="EMBL" id="NHON01000020">
    <property type="protein sequence ID" value="OWJ66697.1"/>
    <property type="molecule type" value="Genomic_DNA"/>
</dbReference>
<name>A0A211ZNM0_9PROT</name>
<dbReference type="AlphaFoldDB" id="A0A211ZNM0"/>
<comment type="caution">
    <text evidence="1">The sequence shown here is derived from an EMBL/GenBank/DDBJ whole genome shotgun (WGS) entry which is preliminary data.</text>
</comment>
<evidence type="ECO:0000313" key="2">
    <source>
        <dbReference type="Proteomes" id="UP000196655"/>
    </source>
</evidence>
<accession>A0A211ZNM0</accession>
<organism evidence="1 2">
    <name type="scientific">Inquilinus limosus</name>
    <dbReference type="NCBI Taxonomy" id="171674"/>
    <lineage>
        <taxon>Bacteria</taxon>
        <taxon>Pseudomonadati</taxon>
        <taxon>Pseudomonadota</taxon>
        <taxon>Alphaproteobacteria</taxon>
        <taxon>Rhodospirillales</taxon>
        <taxon>Rhodospirillaceae</taxon>
        <taxon>Inquilinus</taxon>
    </lineage>
</organism>
<dbReference type="RefSeq" id="WP_088151449.1">
    <property type="nucleotide sequence ID" value="NZ_NHON01000020.1"/>
</dbReference>
<evidence type="ECO:0000313" key="1">
    <source>
        <dbReference type="EMBL" id="OWJ66697.1"/>
    </source>
</evidence>
<sequence length="60" mass="6882">MNPPRPPANDNPHPEDLCRLRTSEVKRRFVAKIACAAREGQPPLRFEPVPASDWYALQRD</sequence>